<evidence type="ECO:0000313" key="2">
    <source>
        <dbReference type="EMBL" id="ASP38393.1"/>
    </source>
</evidence>
<accession>A0A222FJI8</accession>
<dbReference type="SUPFAM" id="SSF51206">
    <property type="entry name" value="cAMP-binding domain-like"/>
    <property type="match status" value="1"/>
</dbReference>
<dbReference type="Pfam" id="PF00027">
    <property type="entry name" value="cNMP_binding"/>
    <property type="match status" value="1"/>
</dbReference>
<proteinExistence type="predicted"/>
<dbReference type="InterPro" id="IPR000595">
    <property type="entry name" value="cNMP-bd_dom"/>
</dbReference>
<dbReference type="InterPro" id="IPR014710">
    <property type="entry name" value="RmlC-like_jellyroll"/>
</dbReference>
<keyword evidence="3" id="KW-1185">Reference proteome</keyword>
<dbReference type="OrthoDB" id="9798104at2"/>
<sequence length="199" mass="22739">MDPIDYQQSLRRLFAIYIDRSSDIELLLESLPLFQYQHWRAGQSLFNQGEQVDTVYFLLSGVGRYYYLLANGLERNKSLVRFGGAFASVSTLVQGVPSPFSCQTITPCTTAAIRYADLVNLADCQPVWSTFVRRLYEQLAIKKEKREAALLTMSARQRYEAFLQDFADEAEQIPLRQVAMFIGITDVALSRIRRDMGLT</sequence>
<reference evidence="2 3" key="1">
    <citation type="submission" date="2017-07" db="EMBL/GenBank/DDBJ databases">
        <title>Annotated genome sequence of Bacterioplanes sanyensis isolated from Red Sea.</title>
        <authorList>
            <person name="Rehman Z.U."/>
        </authorList>
    </citation>
    <scope>NUCLEOTIDE SEQUENCE [LARGE SCALE GENOMIC DNA]</scope>
    <source>
        <strain evidence="2 3">NV9</strain>
    </source>
</reference>
<dbReference type="KEGG" id="bsan:CHH28_06735"/>
<evidence type="ECO:0000259" key="1">
    <source>
        <dbReference type="PROSITE" id="PS50042"/>
    </source>
</evidence>
<dbReference type="PROSITE" id="PS50042">
    <property type="entry name" value="CNMP_BINDING_3"/>
    <property type="match status" value="1"/>
</dbReference>
<dbReference type="Proteomes" id="UP000202440">
    <property type="component" value="Chromosome"/>
</dbReference>
<dbReference type="SMART" id="SM00100">
    <property type="entry name" value="cNMP"/>
    <property type="match status" value="1"/>
</dbReference>
<organism evidence="2 3">
    <name type="scientific">Bacterioplanes sanyensis</name>
    <dbReference type="NCBI Taxonomy" id="1249553"/>
    <lineage>
        <taxon>Bacteria</taxon>
        <taxon>Pseudomonadati</taxon>
        <taxon>Pseudomonadota</taxon>
        <taxon>Gammaproteobacteria</taxon>
        <taxon>Oceanospirillales</taxon>
        <taxon>Oceanospirillaceae</taxon>
        <taxon>Bacterioplanes</taxon>
    </lineage>
</organism>
<dbReference type="InterPro" id="IPR018490">
    <property type="entry name" value="cNMP-bd_dom_sf"/>
</dbReference>
<name>A0A222FJI8_9GAMM</name>
<evidence type="ECO:0000313" key="3">
    <source>
        <dbReference type="Proteomes" id="UP000202440"/>
    </source>
</evidence>
<feature type="domain" description="Cyclic nucleotide-binding" evidence="1">
    <location>
        <begin position="27"/>
        <end position="113"/>
    </location>
</feature>
<protein>
    <recommendedName>
        <fullName evidence="1">Cyclic nucleotide-binding domain-containing protein</fullName>
    </recommendedName>
</protein>
<dbReference type="Gene3D" id="2.60.120.10">
    <property type="entry name" value="Jelly Rolls"/>
    <property type="match status" value="1"/>
</dbReference>
<dbReference type="CDD" id="cd00038">
    <property type="entry name" value="CAP_ED"/>
    <property type="match status" value="1"/>
</dbReference>
<dbReference type="EMBL" id="CP022530">
    <property type="protein sequence ID" value="ASP38393.1"/>
    <property type="molecule type" value="Genomic_DNA"/>
</dbReference>
<gene>
    <name evidence="2" type="ORF">CHH28_06735</name>
</gene>
<dbReference type="AlphaFoldDB" id="A0A222FJI8"/>